<sequence>MNRSMKPLALLFLSVLTLLVSTAATPTKGLEGSRWRRYIPPAEMNLTAANVGPDFKVYMDLTFEKDNKGTLTVRIEGMGSEPAESKESFSYEHKSENELIIITKREGGGEDREQATINRAAETLRIKSEGKELVFNLTKD</sequence>
<gene>
    <name evidence="2" type="ORF">C7382_10920</name>
</gene>
<name>A0A2U1FAW6_9PORP</name>
<accession>A0A2U1FAW6</accession>
<evidence type="ECO:0000256" key="1">
    <source>
        <dbReference type="SAM" id="SignalP"/>
    </source>
</evidence>
<keyword evidence="1" id="KW-0732">Signal</keyword>
<evidence type="ECO:0000313" key="3">
    <source>
        <dbReference type="Proteomes" id="UP000245462"/>
    </source>
</evidence>
<dbReference type="EMBL" id="QEKY01000009">
    <property type="protein sequence ID" value="PVZ09279.1"/>
    <property type="molecule type" value="Genomic_DNA"/>
</dbReference>
<proteinExistence type="predicted"/>
<protein>
    <recommendedName>
        <fullName evidence="4">Lipocalin-like protein</fullName>
    </recommendedName>
</protein>
<feature type="chain" id="PRO_5015781963" description="Lipocalin-like protein" evidence="1">
    <location>
        <begin position="24"/>
        <end position="140"/>
    </location>
</feature>
<dbReference type="AlphaFoldDB" id="A0A2U1FAW6"/>
<reference evidence="2 3" key="1">
    <citation type="submission" date="2018-04" db="EMBL/GenBank/DDBJ databases">
        <title>Genomic Encyclopedia of Type Strains, Phase IV (KMG-IV): sequencing the most valuable type-strain genomes for metagenomic binning, comparative biology and taxonomic classification.</title>
        <authorList>
            <person name="Goeker M."/>
        </authorList>
    </citation>
    <scope>NUCLEOTIDE SEQUENCE [LARGE SCALE GENOMIC DNA]</scope>
    <source>
        <strain evidence="2 3">DSM 28520</strain>
    </source>
</reference>
<feature type="signal peptide" evidence="1">
    <location>
        <begin position="1"/>
        <end position="23"/>
    </location>
</feature>
<evidence type="ECO:0000313" key="2">
    <source>
        <dbReference type="EMBL" id="PVZ09279.1"/>
    </source>
</evidence>
<comment type="caution">
    <text evidence="2">The sequence shown here is derived from an EMBL/GenBank/DDBJ whole genome shotgun (WGS) entry which is preliminary data.</text>
</comment>
<organism evidence="2 3">
    <name type="scientific">Porphyromonas loveana</name>
    <dbReference type="NCBI Taxonomy" id="1884669"/>
    <lineage>
        <taxon>Bacteria</taxon>
        <taxon>Pseudomonadati</taxon>
        <taxon>Bacteroidota</taxon>
        <taxon>Bacteroidia</taxon>
        <taxon>Bacteroidales</taxon>
        <taxon>Porphyromonadaceae</taxon>
        <taxon>Porphyromonas</taxon>
    </lineage>
</organism>
<evidence type="ECO:0008006" key="4">
    <source>
        <dbReference type="Google" id="ProtNLM"/>
    </source>
</evidence>
<keyword evidence="3" id="KW-1185">Reference proteome</keyword>
<dbReference type="Proteomes" id="UP000245462">
    <property type="component" value="Unassembled WGS sequence"/>
</dbReference>